<proteinExistence type="predicted"/>
<reference evidence="1 2" key="2">
    <citation type="journal article" date="2011" name="J. Bacteriol.">
        <title>Complete genome sequences for the anaerobic, extremely thermophilic plant biomass-degrading bacteria Caldicellulosiruptor hydrothermalis, Caldicellulosiruptor kristjanssonii, Caldicellulosiruptor kronotskyensis, Caldicellulosiruptor owensenis, and Caldicellulosiruptor lactoaceticus.</title>
        <authorList>
            <person name="Blumer-Schuette S.E."/>
            <person name="Ozdemir I."/>
            <person name="Mistry D."/>
            <person name="Lucas S."/>
            <person name="Lapidus A."/>
            <person name="Cheng J.F."/>
            <person name="Goodwin L.A."/>
            <person name="Pitluck S."/>
            <person name="Land M.L."/>
            <person name="Hauser L.J."/>
            <person name="Woyke T."/>
            <person name="Mikhailova N."/>
            <person name="Pati A."/>
            <person name="Kyrpides N.C."/>
            <person name="Ivanova N."/>
            <person name="Detter J.C."/>
            <person name="Walston-Davenport K."/>
            <person name="Han S."/>
            <person name="Adams M.W."/>
            <person name="Kelly R.M."/>
        </authorList>
    </citation>
    <scope>NUCLEOTIDE SEQUENCE [LARGE SCALE GENOMIC DNA]</scope>
    <source>
        <strain evidence="2">ATCC 700167 / DSM 13100 / OL</strain>
    </source>
</reference>
<dbReference type="OrthoDB" id="2989813at2"/>
<dbReference type="STRING" id="632518.Calow_0839"/>
<dbReference type="InterPro" id="IPR038556">
    <property type="entry name" value="TAC_Gp13-like_sf"/>
</dbReference>
<evidence type="ECO:0000313" key="2">
    <source>
        <dbReference type="Proteomes" id="UP000006889"/>
    </source>
</evidence>
<dbReference type="HOGENOM" id="CLU_2068778_0_0_9"/>
<organism evidence="1 2">
    <name type="scientific">Caldicellulosiruptor owensensis (strain ATCC 700167 / DSM 13100 / OL)</name>
    <dbReference type="NCBI Taxonomy" id="632518"/>
    <lineage>
        <taxon>Bacteria</taxon>
        <taxon>Bacillati</taxon>
        <taxon>Bacillota</taxon>
        <taxon>Bacillota incertae sedis</taxon>
        <taxon>Caldicellulosiruptorales</taxon>
        <taxon>Caldicellulosiruptoraceae</taxon>
        <taxon>Caldicellulosiruptor</taxon>
    </lineage>
</organism>
<keyword evidence="2" id="KW-1185">Reference proteome</keyword>
<dbReference type="Gene3D" id="3.30.2220.20">
    <property type="entry name" value="Phage tail assembly chaperone gp13-like"/>
    <property type="match status" value="1"/>
</dbReference>
<evidence type="ECO:0000313" key="1">
    <source>
        <dbReference type="EMBL" id="ADQ04407.1"/>
    </source>
</evidence>
<protein>
    <submittedName>
        <fullName evidence="1">Uncharacterized protein</fullName>
    </submittedName>
</protein>
<name>E4Q633_CALOW</name>
<dbReference type="AlphaFoldDB" id="E4Q633"/>
<dbReference type="Proteomes" id="UP000006889">
    <property type="component" value="Chromosome"/>
</dbReference>
<dbReference type="KEGG" id="cow:Calow_0839"/>
<sequence length="118" mass="13518">MSIREKILQAQDRKEKEMYIPEWDVKVLLRELSAFERANALSKAYRQDGNLDLANLYLYVVAYGLYDAETKERIFNPNKQEDLVALGTKNGAVIENIAKEIMTLSSMQFGAVEQAEKN</sequence>
<reference key="1">
    <citation type="submission" date="2010-09" db="EMBL/GenBank/DDBJ databases">
        <title>Complete sequence of Caldicellulosiruptor owensensis OL.</title>
        <authorList>
            <consortium name="US DOE Joint Genome Institute"/>
            <person name="Lucas S."/>
            <person name="Copeland A."/>
            <person name="Lapidus A."/>
            <person name="Cheng J.-F."/>
            <person name="Bruce D."/>
            <person name="Goodwin L."/>
            <person name="Pitluck S."/>
            <person name="Davenport K."/>
            <person name="Detter J.C."/>
            <person name="Han C."/>
            <person name="Tapia R."/>
            <person name="Land M."/>
            <person name="Hauser L."/>
            <person name="Chang Y.-J."/>
            <person name="Jeffries C."/>
            <person name="Kyrpides N."/>
            <person name="Ivanova N."/>
            <person name="Mikhailova N."/>
            <person name="Blumer-Schuette S.E."/>
            <person name="Kelly R.M."/>
            <person name="Woyke T."/>
        </authorList>
    </citation>
    <scope>NUCLEOTIDE SEQUENCE</scope>
    <source>
        <strain>OL</strain>
    </source>
</reference>
<dbReference type="EMBL" id="CP002216">
    <property type="protein sequence ID" value="ADQ04407.1"/>
    <property type="molecule type" value="Genomic_DNA"/>
</dbReference>
<dbReference type="RefSeq" id="WP_013411800.1">
    <property type="nucleotide sequence ID" value="NC_014657.1"/>
</dbReference>
<gene>
    <name evidence="1" type="ordered locus">Calow_0839</name>
</gene>
<accession>E4Q633</accession>